<proteinExistence type="predicted"/>
<reference evidence="1 2" key="1">
    <citation type="submission" date="2021-01" db="EMBL/GenBank/DDBJ databases">
        <title>Identification and Characterization of Corynebacterium sp.</title>
        <authorList>
            <person name="Luo Q."/>
            <person name="Qu P."/>
            <person name="Chen Q."/>
        </authorList>
    </citation>
    <scope>NUCLEOTIDE SEQUENCE [LARGE SCALE GENOMIC DNA]</scope>
    <source>
        <strain evidence="1 2">MC-18</strain>
    </source>
</reference>
<accession>A0AAW5HSQ0</accession>
<evidence type="ECO:0000313" key="1">
    <source>
        <dbReference type="EMBL" id="MCO6394503.1"/>
    </source>
</evidence>
<dbReference type="EMBL" id="JAEUWV010000006">
    <property type="protein sequence ID" value="MCO6394503.1"/>
    <property type="molecule type" value="Genomic_DNA"/>
</dbReference>
<keyword evidence="2" id="KW-1185">Reference proteome</keyword>
<protein>
    <recommendedName>
        <fullName evidence="3">Winged helix DNA-binding domain-containing protein</fullName>
    </recommendedName>
</protein>
<evidence type="ECO:0000313" key="2">
    <source>
        <dbReference type="Proteomes" id="UP001205920"/>
    </source>
</evidence>
<dbReference type="Gene3D" id="1.10.10.10">
    <property type="entry name" value="Winged helix-like DNA-binding domain superfamily/Winged helix DNA-binding domain"/>
    <property type="match status" value="1"/>
</dbReference>
<name>A0AAW5HSQ0_9CORY</name>
<gene>
    <name evidence="1" type="ORF">JMN37_05870</name>
</gene>
<evidence type="ECO:0008006" key="3">
    <source>
        <dbReference type="Google" id="ProtNLM"/>
    </source>
</evidence>
<dbReference type="RefSeq" id="WP_071573580.1">
    <property type="nucleotide sequence ID" value="NZ_JAEUWV010000006.1"/>
</dbReference>
<organism evidence="1 2">
    <name type="scientific">Corynebacterium lipophilum</name>
    <dbReference type="NCBI Taxonomy" id="2804918"/>
    <lineage>
        <taxon>Bacteria</taxon>
        <taxon>Bacillati</taxon>
        <taxon>Actinomycetota</taxon>
        <taxon>Actinomycetes</taxon>
        <taxon>Mycobacteriales</taxon>
        <taxon>Corynebacteriaceae</taxon>
        <taxon>Corynebacterium</taxon>
    </lineage>
</organism>
<dbReference type="AlphaFoldDB" id="A0AAW5HSQ0"/>
<dbReference type="Proteomes" id="UP001205920">
    <property type="component" value="Unassembled WGS sequence"/>
</dbReference>
<dbReference type="InterPro" id="IPR036388">
    <property type="entry name" value="WH-like_DNA-bd_sf"/>
</dbReference>
<comment type="caution">
    <text evidence="1">The sequence shown here is derived from an EMBL/GenBank/DDBJ whole genome shotgun (WGS) entry which is preliminary data.</text>
</comment>
<sequence>MPDILLQPSCLSICAALFAAESTTSDVGAAENKEMHPKRLRTLTQLESDAYLTAIDALKEAGYVSLFTDRKANPDKNVDWVSLTATGARAYQDCIEELRSIAESGSRVP</sequence>